<dbReference type="EMBL" id="LT838272">
    <property type="protein sequence ID" value="SMB94484.1"/>
    <property type="molecule type" value="Genomic_DNA"/>
</dbReference>
<evidence type="ECO:0000256" key="1">
    <source>
        <dbReference type="ARBA" id="ARBA00022679"/>
    </source>
</evidence>
<dbReference type="STRING" id="698762.SAMN00808754_1044"/>
<feature type="domain" description="PRD" evidence="7">
    <location>
        <begin position="211"/>
        <end position="316"/>
    </location>
</feature>
<gene>
    <name evidence="8" type="ORF">SAMN00808754_1044</name>
</gene>
<dbReference type="CDD" id="cd05568">
    <property type="entry name" value="PTS_IIB_bgl_like"/>
    <property type="match status" value="1"/>
</dbReference>
<feature type="domain" description="PTS EIIA type-2" evidence="5">
    <location>
        <begin position="530"/>
        <end position="672"/>
    </location>
</feature>
<dbReference type="AlphaFoldDB" id="A0A1W1VNF3"/>
<keyword evidence="1" id="KW-0808">Transferase</keyword>
<dbReference type="Pfam" id="PF08279">
    <property type="entry name" value="HTH_11"/>
    <property type="match status" value="2"/>
</dbReference>
<evidence type="ECO:0000259" key="5">
    <source>
        <dbReference type="PROSITE" id="PS51094"/>
    </source>
</evidence>
<dbReference type="InterPro" id="IPR036634">
    <property type="entry name" value="PRD_sf"/>
</dbReference>
<dbReference type="Gene3D" id="1.10.1790.10">
    <property type="entry name" value="PRD domain"/>
    <property type="match status" value="2"/>
</dbReference>
<dbReference type="InterPro" id="IPR016152">
    <property type="entry name" value="PTrfase/Anion_transptr"/>
</dbReference>
<dbReference type="CDD" id="cd00211">
    <property type="entry name" value="PTS_IIA_fru"/>
    <property type="match status" value="1"/>
</dbReference>
<dbReference type="SUPFAM" id="SSF46785">
    <property type="entry name" value="Winged helix' DNA-binding domain"/>
    <property type="match status" value="2"/>
</dbReference>
<dbReference type="InterPro" id="IPR036390">
    <property type="entry name" value="WH_DNA-bd_sf"/>
</dbReference>
<organism evidence="8 9">
    <name type="scientific">Thermanaeromonas toyohensis ToBE</name>
    <dbReference type="NCBI Taxonomy" id="698762"/>
    <lineage>
        <taxon>Bacteria</taxon>
        <taxon>Bacillati</taxon>
        <taxon>Bacillota</taxon>
        <taxon>Clostridia</taxon>
        <taxon>Neomoorellales</taxon>
        <taxon>Neomoorellaceae</taxon>
        <taxon>Thermanaeromonas</taxon>
    </lineage>
</organism>
<keyword evidence="3" id="KW-0805">Transcription regulation</keyword>
<dbReference type="Gene3D" id="1.10.10.10">
    <property type="entry name" value="Winged helix-like DNA-binding domain superfamily/Winged helix DNA-binding domain"/>
    <property type="match status" value="2"/>
</dbReference>
<feature type="domain" description="PRD" evidence="7">
    <location>
        <begin position="322"/>
        <end position="429"/>
    </location>
</feature>
<dbReference type="SUPFAM" id="SSF63520">
    <property type="entry name" value="PTS-regulatory domain, PRD"/>
    <property type="match status" value="2"/>
</dbReference>
<evidence type="ECO:0000313" key="8">
    <source>
        <dbReference type="EMBL" id="SMB94484.1"/>
    </source>
</evidence>
<feature type="domain" description="PTS EIIB type-2" evidence="6">
    <location>
        <begin position="433"/>
        <end position="523"/>
    </location>
</feature>
<dbReference type="InterPro" id="IPR036095">
    <property type="entry name" value="PTS_EIIB-like_sf"/>
</dbReference>
<dbReference type="Pfam" id="PF00874">
    <property type="entry name" value="PRD"/>
    <property type="match status" value="2"/>
</dbReference>
<dbReference type="PROSITE" id="PS51099">
    <property type="entry name" value="PTS_EIIB_TYPE_2"/>
    <property type="match status" value="1"/>
</dbReference>
<proteinExistence type="predicted"/>
<dbReference type="Gene3D" id="3.40.930.10">
    <property type="entry name" value="Mannitol-specific EII, Chain A"/>
    <property type="match status" value="1"/>
</dbReference>
<dbReference type="Proteomes" id="UP000192569">
    <property type="component" value="Chromosome I"/>
</dbReference>
<dbReference type="InterPro" id="IPR013011">
    <property type="entry name" value="PTS_EIIB_2"/>
</dbReference>
<dbReference type="InterPro" id="IPR050661">
    <property type="entry name" value="BglG_antiterminators"/>
</dbReference>
<dbReference type="PANTHER" id="PTHR30185">
    <property type="entry name" value="CRYPTIC BETA-GLUCOSIDE BGL OPERON ANTITERMINATOR"/>
    <property type="match status" value="1"/>
</dbReference>
<evidence type="ECO:0000256" key="3">
    <source>
        <dbReference type="ARBA" id="ARBA00023015"/>
    </source>
</evidence>
<dbReference type="InterPro" id="IPR036388">
    <property type="entry name" value="WH-like_DNA-bd_sf"/>
</dbReference>
<dbReference type="Pfam" id="PF00359">
    <property type="entry name" value="PTS_EIIA_2"/>
    <property type="match status" value="1"/>
</dbReference>
<keyword evidence="9" id="KW-1185">Reference proteome</keyword>
<dbReference type="InterPro" id="IPR011608">
    <property type="entry name" value="PRD"/>
</dbReference>
<keyword evidence="4" id="KW-0804">Transcription</keyword>
<accession>A0A1W1VNF3</accession>
<dbReference type="SUPFAM" id="SSF55804">
    <property type="entry name" value="Phoshotransferase/anion transport protein"/>
    <property type="match status" value="1"/>
</dbReference>
<dbReference type="Gene3D" id="3.40.50.2300">
    <property type="match status" value="1"/>
</dbReference>
<keyword evidence="2" id="KW-0677">Repeat</keyword>
<dbReference type="GO" id="GO:0009401">
    <property type="term" value="P:phosphoenolpyruvate-dependent sugar phosphotransferase system"/>
    <property type="evidence" value="ECO:0007669"/>
    <property type="project" value="InterPro"/>
</dbReference>
<protein>
    <submittedName>
        <fullName evidence="8">Transcriptional antiterminator, BglG family</fullName>
    </submittedName>
</protein>
<sequence length="672" mass="76236">MPHFIATLVMVLTARTQKLLNILMEAEKPLTISYLAHCLAVSPRTIRYDLDRLRYWVKERGMKLECRPRVGVWLEGKEIIGGEGKFLPLPELGTYVFSPDERWKAILALLLRSEKPVTAHKLASELQVSRTTILKDLETVEEWLRYRGLELVRKPKLGFQVLGEEMKWRQAVADLLAAAADENQLYSYLQELSPKSPSKQPRSFLEKICSLISKQEIKELEVIVQETINDLNYTVAEGNFYGLLLHLAVALQRIKQGKNVFISSEQLEQLRALDEFRVAYKLAERLERTYGVKIPEGEIGNITLHFMGAKMRQGSPVQTFAGVEPYLLEIVQEFVRHTGAVLGFNFFEDKELIIALALHFRVTFHKLRWGLSLRNPLLQEIKEKYPQIFFAARQAARRLEEKCQVGIPEDEIGYLAVHLAASIERQTSREIRYKALLVCGSGIGTAQLLLTILRKRLPELEIVGLGSVLELPELLKGSQVDYVITTVPLELKNFPVIQVNPLLQEEDILYLRRKLLESPHKGGPPLMLKDVLTEETISLDVEVKDWEEAVRAAGRLLVRKGVVEERYVESMVRTVKELGPYIVIAPGIAMPHARPEDGVKQVGLSLVRLRPPVDFGNKANDPVDIVIAIAGVDRSSHLQILAQLSKVLSDKDKLHVLRRARSAKEIIEEVKP</sequence>
<dbReference type="InterPro" id="IPR013196">
    <property type="entry name" value="HTH_11"/>
</dbReference>
<dbReference type="PROSITE" id="PS00372">
    <property type="entry name" value="PTS_EIIA_TYPE_2_HIS"/>
    <property type="match status" value="1"/>
</dbReference>
<evidence type="ECO:0000259" key="7">
    <source>
        <dbReference type="PROSITE" id="PS51372"/>
    </source>
</evidence>
<dbReference type="SUPFAM" id="SSF52794">
    <property type="entry name" value="PTS system IIB component-like"/>
    <property type="match status" value="1"/>
</dbReference>
<dbReference type="GO" id="GO:0006355">
    <property type="term" value="P:regulation of DNA-templated transcription"/>
    <property type="evidence" value="ECO:0007669"/>
    <property type="project" value="InterPro"/>
</dbReference>
<evidence type="ECO:0000256" key="4">
    <source>
        <dbReference type="ARBA" id="ARBA00023163"/>
    </source>
</evidence>
<evidence type="ECO:0000256" key="2">
    <source>
        <dbReference type="ARBA" id="ARBA00022737"/>
    </source>
</evidence>
<dbReference type="PROSITE" id="PS51094">
    <property type="entry name" value="PTS_EIIA_TYPE_2"/>
    <property type="match status" value="1"/>
</dbReference>
<dbReference type="PANTHER" id="PTHR30185:SF18">
    <property type="entry name" value="TRANSCRIPTIONAL REGULATOR MTLR"/>
    <property type="match status" value="1"/>
</dbReference>
<reference evidence="8 9" key="1">
    <citation type="submission" date="2017-04" db="EMBL/GenBank/DDBJ databases">
        <authorList>
            <person name="Afonso C.L."/>
            <person name="Miller P.J."/>
            <person name="Scott M.A."/>
            <person name="Spackman E."/>
            <person name="Goraichik I."/>
            <person name="Dimitrov K.M."/>
            <person name="Suarez D.L."/>
            <person name="Swayne D.E."/>
        </authorList>
    </citation>
    <scope>NUCLEOTIDE SEQUENCE [LARGE SCALE GENOMIC DNA]</scope>
    <source>
        <strain evidence="8 9">ToBE</strain>
    </source>
</reference>
<evidence type="ECO:0000259" key="6">
    <source>
        <dbReference type="PROSITE" id="PS51099"/>
    </source>
</evidence>
<dbReference type="InterPro" id="IPR002178">
    <property type="entry name" value="PTS_EIIA_type-2_dom"/>
</dbReference>
<dbReference type="GO" id="GO:0008982">
    <property type="term" value="F:protein-N(PI)-phosphohistidine-sugar phosphotransferase activity"/>
    <property type="evidence" value="ECO:0007669"/>
    <property type="project" value="InterPro"/>
</dbReference>
<evidence type="ECO:0000313" key="9">
    <source>
        <dbReference type="Proteomes" id="UP000192569"/>
    </source>
</evidence>
<name>A0A1W1VNF3_9FIRM</name>
<dbReference type="PROSITE" id="PS51372">
    <property type="entry name" value="PRD_2"/>
    <property type="match status" value="2"/>
</dbReference>